<comment type="caution">
    <text evidence="2">The sequence shown here is derived from an EMBL/GenBank/DDBJ whole genome shotgun (WGS) entry which is preliminary data.</text>
</comment>
<accession>A0A1F5VJ65</accession>
<sequence>MDEKTESENDKPILSKTNRVFILILAIIFCAFSIFNVYLEIRRQFMCSQMATQIAIMNLQTIQSPQPDIDSYILRKEAFENVCLERIGLGSYFWALASFWFLGYAITLFGRHPQKRQTSGQKI</sequence>
<protein>
    <submittedName>
        <fullName evidence="2">Uncharacterized protein</fullName>
    </submittedName>
</protein>
<dbReference type="EMBL" id="MFHD01000002">
    <property type="protein sequence ID" value="OGF63466.1"/>
    <property type="molecule type" value="Genomic_DNA"/>
</dbReference>
<dbReference type="STRING" id="1798325.A2834_01295"/>
<proteinExistence type="predicted"/>
<evidence type="ECO:0000256" key="1">
    <source>
        <dbReference type="SAM" id="Phobius"/>
    </source>
</evidence>
<organism evidence="2 3">
    <name type="scientific">Candidatus Giovannonibacteria bacterium RIFCSPHIGHO2_01_FULL_45_23</name>
    <dbReference type="NCBI Taxonomy" id="1798325"/>
    <lineage>
        <taxon>Bacteria</taxon>
        <taxon>Candidatus Giovannoniibacteriota</taxon>
    </lineage>
</organism>
<dbReference type="Proteomes" id="UP000179251">
    <property type="component" value="Unassembled WGS sequence"/>
</dbReference>
<dbReference type="AlphaFoldDB" id="A0A1F5VJ65"/>
<keyword evidence="1" id="KW-0812">Transmembrane</keyword>
<name>A0A1F5VJ65_9BACT</name>
<feature type="transmembrane region" description="Helical" evidence="1">
    <location>
        <begin position="20"/>
        <end position="39"/>
    </location>
</feature>
<keyword evidence="1" id="KW-0472">Membrane</keyword>
<keyword evidence="1" id="KW-1133">Transmembrane helix</keyword>
<feature type="transmembrane region" description="Helical" evidence="1">
    <location>
        <begin position="92"/>
        <end position="110"/>
    </location>
</feature>
<gene>
    <name evidence="2" type="ORF">A2834_01295</name>
</gene>
<evidence type="ECO:0000313" key="3">
    <source>
        <dbReference type="Proteomes" id="UP000179251"/>
    </source>
</evidence>
<reference evidence="2 3" key="1">
    <citation type="journal article" date="2016" name="Nat. Commun.">
        <title>Thousands of microbial genomes shed light on interconnected biogeochemical processes in an aquifer system.</title>
        <authorList>
            <person name="Anantharaman K."/>
            <person name="Brown C.T."/>
            <person name="Hug L.A."/>
            <person name="Sharon I."/>
            <person name="Castelle C.J."/>
            <person name="Probst A.J."/>
            <person name="Thomas B.C."/>
            <person name="Singh A."/>
            <person name="Wilkins M.J."/>
            <person name="Karaoz U."/>
            <person name="Brodie E.L."/>
            <person name="Williams K.H."/>
            <person name="Hubbard S.S."/>
            <person name="Banfield J.F."/>
        </authorList>
    </citation>
    <scope>NUCLEOTIDE SEQUENCE [LARGE SCALE GENOMIC DNA]</scope>
</reference>
<evidence type="ECO:0000313" key="2">
    <source>
        <dbReference type="EMBL" id="OGF63466.1"/>
    </source>
</evidence>